<proteinExistence type="predicted"/>
<evidence type="ECO:0000256" key="1">
    <source>
        <dbReference type="SAM" id="Coils"/>
    </source>
</evidence>
<dbReference type="Gene3D" id="1.25.40.10">
    <property type="entry name" value="Tetratricopeptide repeat domain"/>
    <property type="match status" value="1"/>
</dbReference>
<accession>A0A6C0H6D4</accession>
<dbReference type="PANTHER" id="PTHR11102">
    <property type="entry name" value="SEL-1-LIKE PROTEIN"/>
    <property type="match status" value="1"/>
</dbReference>
<dbReference type="GO" id="GO:0005789">
    <property type="term" value="C:endoplasmic reticulum membrane"/>
    <property type="evidence" value="ECO:0007669"/>
    <property type="project" value="TreeGrafter"/>
</dbReference>
<dbReference type="InterPro" id="IPR050767">
    <property type="entry name" value="Sel1_AlgK"/>
</dbReference>
<sequence>MFKNIEEIEKKYNLIINKIICDEKIVLSIFNSLEIKEEEYDLNDSNILVIIGLYYLKVKKDNKNAKKYYLMAIEKGKGNANAMNNLGNLYYREKDYKNAKKYFLMSIEKGNEFAMNNLGIIYKIEKDNGNAKKYYLMAIENGSMSAMENIKRIMSEVELYEKLKEMENKNEIIRDEIKRLSRLKIIKDYENKFE</sequence>
<dbReference type="SUPFAM" id="SSF81901">
    <property type="entry name" value="HCP-like"/>
    <property type="match status" value="1"/>
</dbReference>
<reference evidence="2" key="1">
    <citation type="journal article" date="2020" name="Nature">
        <title>Giant virus diversity and host interactions through global metagenomics.</title>
        <authorList>
            <person name="Schulz F."/>
            <person name="Roux S."/>
            <person name="Paez-Espino D."/>
            <person name="Jungbluth S."/>
            <person name="Walsh D.A."/>
            <person name="Denef V.J."/>
            <person name="McMahon K.D."/>
            <person name="Konstantinidis K.T."/>
            <person name="Eloe-Fadrosh E.A."/>
            <person name="Kyrpides N.C."/>
            <person name="Woyke T."/>
        </authorList>
    </citation>
    <scope>NUCLEOTIDE SEQUENCE</scope>
    <source>
        <strain evidence="2">GVMAG-M-3300023179-71</strain>
    </source>
</reference>
<name>A0A6C0H6D4_9ZZZZ</name>
<dbReference type="PANTHER" id="PTHR11102:SF147">
    <property type="entry name" value="SEL1L ADAPTOR SUBUNIT OF ERAD E3 UBIQUITIN LIGASE"/>
    <property type="match status" value="1"/>
</dbReference>
<dbReference type="InterPro" id="IPR011990">
    <property type="entry name" value="TPR-like_helical_dom_sf"/>
</dbReference>
<dbReference type="InterPro" id="IPR019734">
    <property type="entry name" value="TPR_rpt"/>
</dbReference>
<dbReference type="PROSITE" id="PS50005">
    <property type="entry name" value="TPR"/>
    <property type="match status" value="1"/>
</dbReference>
<feature type="coiled-coil region" evidence="1">
    <location>
        <begin position="156"/>
        <end position="183"/>
    </location>
</feature>
<dbReference type="AlphaFoldDB" id="A0A6C0H6D4"/>
<dbReference type="GO" id="GO:0036503">
    <property type="term" value="P:ERAD pathway"/>
    <property type="evidence" value="ECO:0007669"/>
    <property type="project" value="TreeGrafter"/>
</dbReference>
<evidence type="ECO:0000313" key="2">
    <source>
        <dbReference type="EMBL" id="QHT75776.1"/>
    </source>
</evidence>
<protein>
    <submittedName>
        <fullName evidence="2">Uncharacterized protein</fullName>
    </submittedName>
</protein>
<dbReference type="Pfam" id="PF08238">
    <property type="entry name" value="Sel1"/>
    <property type="match status" value="1"/>
</dbReference>
<dbReference type="SMART" id="SM00028">
    <property type="entry name" value="TPR"/>
    <property type="match status" value="3"/>
</dbReference>
<dbReference type="InterPro" id="IPR006597">
    <property type="entry name" value="Sel1-like"/>
</dbReference>
<organism evidence="2">
    <name type="scientific">viral metagenome</name>
    <dbReference type="NCBI Taxonomy" id="1070528"/>
    <lineage>
        <taxon>unclassified sequences</taxon>
        <taxon>metagenomes</taxon>
        <taxon>organismal metagenomes</taxon>
    </lineage>
</organism>
<dbReference type="Pfam" id="PF13181">
    <property type="entry name" value="TPR_8"/>
    <property type="match status" value="2"/>
</dbReference>
<keyword evidence="1" id="KW-0175">Coiled coil</keyword>
<dbReference type="SMART" id="SM00671">
    <property type="entry name" value="SEL1"/>
    <property type="match status" value="3"/>
</dbReference>
<dbReference type="EMBL" id="MN739882">
    <property type="protein sequence ID" value="QHT75776.1"/>
    <property type="molecule type" value="Genomic_DNA"/>
</dbReference>